<comment type="caution">
    <text evidence="3">The sequence shown here is derived from an EMBL/GenBank/DDBJ whole genome shotgun (WGS) entry which is preliminary data.</text>
</comment>
<dbReference type="PANTHER" id="PTHR43544">
    <property type="entry name" value="SHORT-CHAIN DEHYDROGENASE/REDUCTASE"/>
    <property type="match status" value="1"/>
</dbReference>
<dbReference type="Pfam" id="PF00106">
    <property type="entry name" value="adh_short"/>
    <property type="match status" value="1"/>
</dbReference>
<comment type="similarity">
    <text evidence="1">Belongs to the short-chain dehydrogenases/reductases (SDR) family.</text>
</comment>
<accession>A0A4S8R1C6</accession>
<dbReference type="InterPro" id="IPR051468">
    <property type="entry name" value="Fungal_SecMetab_SDRs"/>
</dbReference>
<dbReference type="GO" id="GO:0016491">
    <property type="term" value="F:oxidoreductase activity"/>
    <property type="evidence" value="ECO:0007669"/>
    <property type="project" value="TreeGrafter"/>
</dbReference>
<protein>
    <submittedName>
        <fullName evidence="3">Uncharacterized protein</fullName>
    </submittedName>
</protein>
<dbReference type="PRINTS" id="PR00081">
    <property type="entry name" value="GDHRDH"/>
</dbReference>
<dbReference type="PANTHER" id="PTHR43544:SF26">
    <property type="entry name" value="SHORT CHAIN DEHYDROGENASE_REDUCTASE FAMILY OXIDOREDUCTASE (JCVI)"/>
    <property type="match status" value="1"/>
</dbReference>
<proteinExistence type="inferred from homology"/>
<dbReference type="PROSITE" id="PS00061">
    <property type="entry name" value="ADH_SHORT"/>
    <property type="match status" value="1"/>
</dbReference>
<sequence>MGLNIEDGNGNKDGNTNTQINIGIGLELIRTLLQRENTLVIATKRALSTDSSELEGFSRVQGSRLVVVILASDIGDGTEKEKENTLDDLVGRLRNEGVERIDTLILNAGAATSFESVEETSVQELQAHFQINTVWPIRIYQVLRPLLMASSVSGEGREKRIQKKVVYVSSYLGSIGGMEDETLSLAYGISKAAGNYFVRKLHFEEEGRGVVCVAVHPGWVKTDNGQAFADSLGVKEPPMSLEESVSGVMRQVC</sequence>
<dbReference type="GO" id="GO:0005737">
    <property type="term" value="C:cytoplasm"/>
    <property type="evidence" value="ECO:0007669"/>
    <property type="project" value="TreeGrafter"/>
</dbReference>
<dbReference type="AlphaFoldDB" id="A0A4S8R1C6"/>
<evidence type="ECO:0000256" key="1">
    <source>
        <dbReference type="ARBA" id="ARBA00006484"/>
    </source>
</evidence>
<dbReference type="InterPro" id="IPR020904">
    <property type="entry name" value="Sc_DH/Rdtase_CS"/>
</dbReference>
<dbReference type="InterPro" id="IPR002347">
    <property type="entry name" value="SDR_fam"/>
</dbReference>
<keyword evidence="4" id="KW-1185">Reference proteome</keyword>
<evidence type="ECO:0000313" key="4">
    <source>
        <dbReference type="Proteomes" id="UP000308671"/>
    </source>
</evidence>
<dbReference type="Proteomes" id="UP000308671">
    <property type="component" value="Unassembled WGS sequence"/>
</dbReference>
<dbReference type="Gene3D" id="3.40.50.720">
    <property type="entry name" value="NAD(P)-binding Rossmann-like Domain"/>
    <property type="match status" value="1"/>
</dbReference>
<keyword evidence="2" id="KW-0521">NADP</keyword>
<gene>
    <name evidence="3" type="ORF">BGAL_0155g00190</name>
</gene>
<name>A0A4S8R1C6_9HELO</name>
<dbReference type="EMBL" id="PQXL01000155">
    <property type="protein sequence ID" value="THV50332.1"/>
    <property type="molecule type" value="Genomic_DNA"/>
</dbReference>
<dbReference type="OrthoDB" id="9876299at2759"/>
<organism evidence="3 4">
    <name type="scientific">Botrytis galanthina</name>
    <dbReference type="NCBI Taxonomy" id="278940"/>
    <lineage>
        <taxon>Eukaryota</taxon>
        <taxon>Fungi</taxon>
        <taxon>Dikarya</taxon>
        <taxon>Ascomycota</taxon>
        <taxon>Pezizomycotina</taxon>
        <taxon>Leotiomycetes</taxon>
        <taxon>Helotiales</taxon>
        <taxon>Sclerotiniaceae</taxon>
        <taxon>Botrytis</taxon>
    </lineage>
</organism>
<evidence type="ECO:0000256" key="2">
    <source>
        <dbReference type="ARBA" id="ARBA00022857"/>
    </source>
</evidence>
<dbReference type="InterPro" id="IPR036291">
    <property type="entry name" value="NAD(P)-bd_dom_sf"/>
</dbReference>
<reference evidence="3 4" key="1">
    <citation type="submission" date="2017-12" db="EMBL/GenBank/DDBJ databases">
        <title>Comparative genomics of Botrytis spp.</title>
        <authorList>
            <person name="Valero-Jimenez C.A."/>
            <person name="Tapia P."/>
            <person name="Veloso J."/>
            <person name="Silva-Moreno E."/>
            <person name="Staats M."/>
            <person name="Valdes J.H."/>
            <person name="Van Kan J.A.L."/>
        </authorList>
    </citation>
    <scope>NUCLEOTIDE SEQUENCE [LARGE SCALE GENOMIC DNA]</scope>
    <source>
        <strain evidence="3 4">MUCL435</strain>
    </source>
</reference>
<dbReference type="SUPFAM" id="SSF51735">
    <property type="entry name" value="NAD(P)-binding Rossmann-fold domains"/>
    <property type="match status" value="1"/>
</dbReference>
<evidence type="ECO:0000313" key="3">
    <source>
        <dbReference type="EMBL" id="THV50332.1"/>
    </source>
</evidence>